<evidence type="ECO:0000256" key="3">
    <source>
        <dbReference type="ARBA" id="ARBA00022898"/>
    </source>
</evidence>
<dbReference type="EMBL" id="FUKW01000032">
    <property type="protein sequence ID" value="SJN21187.1"/>
    <property type="molecule type" value="Genomic_DNA"/>
</dbReference>
<gene>
    <name evidence="7" type="ORF">FM115_01805</name>
</gene>
<evidence type="ECO:0000259" key="6">
    <source>
        <dbReference type="Pfam" id="PF00155"/>
    </source>
</evidence>
<feature type="domain" description="Aminotransferase class I/classII large" evidence="6">
    <location>
        <begin position="57"/>
        <end position="384"/>
    </location>
</feature>
<dbReference type="Pfam" id="PF00155">
    <property type="entry name" value="Aminotran_1_2"/>
    <property type="match status" value="1"/>
</dbReference>
<evidence type="ECO:0000256" key="5">
    <source>
        <dbReference type="ARBA" id="ARBA00037974"/>
    </source>
</evidence>
<accession>A0A1R4IMV1</accession>
<dbReference type="GO" id="GO:0030170">
    <property type="term" value="F:pyridoxal phosphate binding"/>
    <property type="evidence" value="ECO:0007669"/>
    <property type="project" value="InterPro"/>
</dbReference>
<dbReference type="InterPro" id="IPR051798">
    <property type="entry name" value="Class-II_PLP-Dep_Aminotrans"/>
</dbReference>
<dbReference type="NCBIfam" id="TIGR04350">
    <property type="entry name" value="C_S_lyase_PatB"/>
    <property type="match status" value="1"/>
</dbReference>
<keyword evidence="7" id="KW-0032">Aminotransferase</keyword>
<keyword evidence="4" id="KW-0456">Lyase</keyword>
<protein>
    <recommendedName>
        <fullName evidence="2">cysteine-S-conjugate beta-lyase</fullName>
        <ecNumber evidence="2">4.4.1.13</ecNumber>
    </recommendedName>
</protein>
<dbReference type="InterPro" id="IPR015422">
    <property type="entry name" value="PyrdxlP-dep_Trfase_small"/>
</dbReference>
<proteinExistence type="inferred from homology"/>
<dbReference type="EC" id="4.4.1.13" evidence="2"/>
<comment type="similarity">
    <text evidence="5">Belongs to the class-II pyridoxal-phosphate-dependent aminotransferase family. MalY/PatB cystathionine beta-lyase subfamily.</text>
</comment>
<dbReference type="RefSeq" id="WP_087057145.1">
    <property type="nucleotide sequence ID" value="NZ_FUKW01000032.1"/>
</dbReference>
<comment type="cofactor">
    <cofactor evidence="1">
        <name>pyridoxal 5'-phosphate</name>
        <dbReference type="ChEBI" id="CHEBI:597326"/>
    </cofactor>
</comment>
<dbReference type="GO" id="GO:0047804">
    <property type="term" value="F:cysteine-S-conjugate beta-lyase activity"/>
    <property type="evidence" value="ECO:0007669"/>
    <property type="project" value="UniProtKB-EC"/>
</dbReference>
<keyword evidence="7" id="KW-0808">Transferase</keyword>
<name>A0A1R4IMV1_9LACT</name>
<organism evidence="7 8">
    <name type="scientific">Marinilactibacillus psychrotolerans 42ea</name>
    <dbReference type="NCBI Taxonomy" id="1255609"/>
    <lineage>
        <taxon>Bacteria</taxon>
        <taxon>Bacillati</taxon>
        <taxon>Bacillota</taxon>
        <taxon>Bacilli</taxon>
        <taxon>Lactobacillales</taxon>
        <taxon>Carnobacteriaceae</taxon>
        <taxon>Marinilactibacillus</taxon>
    </lineage>
</organism>
<dbReference type="PANTHER" id="PTHR43525:SF1">
    <property type="entry name" value="PROTEIN MALY"/>
    <property type="match status" value="1"/>
</dbReference>
<evidence type="ECO:0000256" key="2">
    <source>
        <dbReference type="ARBA" id="ARBA00012224"/>
    </source>
</evidence>
<dbReference type="InterPro" id="IPR004839">
    <property type="entry name" value="Aminotransferase_I/II_large"/>
</dbReference>
<sequence>MSQIFDEVIDRTKTNSVKWNSREELFGSATALPMWVADMDFRNSAQIRLALHKLIDEEILGYASPSNALLESIICWQKERHQMTINKKNLLFSPGVVGALAVCVQALTSPYEGVLIHDPVYTPFSSVVQSNNRRVYRTPLVIENGQYRMDYDHIEKSFKENSIKMFILSNPHNPGGRIWSKEELILLTDLCVQHEVILISDEIHSDLVYTDSSIYSPVSLKEEYKKWVVTLHSASKTFNLAGAKLAFYIVYNDKLKEKIETVQHETEQNSISTFGMVATEAAFSKSKEWHKELMEYLEENRNLVADFFDKEFPEVFYMKPESTYLFWFDASSLHIESDKLTETFIQKGDIALNAGAAYGESSKQFMRLNFACPRSVLEEGLQRIKTVFNSVKH</sequence>
<evidence type="ECO:0000313" key="8">
    <source>
        <dbReference type="Proteomes" id="UP000195611"/>
    </source>
</evidence>
<evidence type="ECO:0000256" key="4">
    <source>
        <dbReference type="ARBA" id="ARBA00023239"/>
    </source>
</evidence>
<dbReference type="PANTHER" id="PTHR43525">
    <property type="entry name" value="PROTEIN MALY"/>
    <property type="match status" value="1"/>
</dbReference>
<dbReference type="GO" id="GO:0008483">
    <property type="term" value="F:transaminase activity"/>
    <property type="evidence" value="ECO:0007669"/>
    <property type="project" value="UniProtKB-KW"/>
</dbReference>
<evidence type="ECO:0000256" key="1">
    <source>
        <dbReference type="ARBA" id="ARBA00001933"/>
    </source>
</evidence>
<keyword evidence="3" id="KW-0663">Pyridoxal phosphate</keyword>
<dbReference type="Gene3D" id="3.90.1150.10">
    <property type="entry name" value="Aspartate Aminotransferase, domain 1"/>
    <property type="match status" value="1"/>
</dbReference>
<evidence type="ECO:0000313" key="7">
    <source>
        <dbReference type="EMBL" id="SJN21187.1"/>
    </source>
</evidence>
<dbReference type="CDD" id="cd00609">
    <property type="entry name" value="AAT_like"/>
    <property type="match status" value="1"/>
</dbReference>
<dbReference type="AlphaFoldDB" id="A0A1R4IMV1"/>
<dbReference type="InterPro" id="IPR015424">
    <property type="entry name" value="PyrdxlP-dep_Trfase"/>
</dbReference>
<dbReference type="SUPFAM" id="SSF53383">
    <property type="entry name" value="PLP-dependent transferases"/>
    <property type="match status" value="1"/>
</dbReference>
<dbReference type="Gene3D" id="3.40.640.10">
    <property type="entry name" value="Type I PLP-dependent aspartate aminotransferase-like (Major domain)"/>
    <property type="match status" value="1"/>
</dbReference>
<dbReference type="InterPro" id="IPR015421">
    <property type="entry name" value="PyrdxlP-dep_Trfase_major"/>
</dbReference>
<reference evidence="7 8" key="1">
    <citation type="submission" date="2017-02" db="EMBL/GenBank/DDBJ databases">
        <authorList>
            <person name="Peterson S.W."/>
        </authorList>
    </citation>
    <scope>NUCLEOTIDE SEQUENCE [LARGE SCALE GENOMIC DNA]</scope>
    <source>
        <strain evidence="7 8">42ea</strain>
    </source>
</reference>
<dbReference type="Proteomes" id="UP000195611">
    <property type="component" value="Unassembled WGS sequence"/>
</dbReference>
<dbReference type="InterPro" id="IPR027619">
    <property type="entry name" value="C-S_lyase_PatB-like"/>
</dbReference>